<dbReference type="Proteomes" id="UP000006867">
    <property type="component" value="Chromosome"/>
</dbReference>
<organism evidence="2 3">
    <name type="scientific">Bacillus atrophaeus (strain 1942)</name>
    <dbReference type="NCBI Taxonomy" id="720555"/>
    <lineage>
        <taxon>Bacteria</taxon>
        <taxon>Bacillati</taxon>
        <taxon>Bacillota</taxon>
        <taxon>Bacilli</taxon>
        <taxon>Bacillales</taxon>
        <taxon>Bacillaceae</taxon>
        <taxon>Bacillus</taxon>
    </lineage>
</organism>
<feature type="transmembrane region" description="Helical" evidence="1">
    <location>
        <begin position="178"/>
        <end position="198"/>
    </location>
</feature>
<evidence type="ECO:0000313" key="2">
    <source>
        <dbReference type="EMBL" id="ADP34421.1"/>
    </source>
</evidence>
<keyword evidence="1" id="KW-0472">Membrane</keyword>
<keyword evidence="1" id="KW-1133">Transmembrane helix</keyword>
<feature type="transmembrane region" description="Helical" evidence="1">
    <location>
        <begin position="296"/>
        <end position="315"/>
    </location>
</feature>
<feature type="transmembrane region" description="Helical" evidence="1">
    <location>
        <begin position="98"/>
        <end position="124"/>
    </location>
</feature>
<dbReference type="EMBL" id="CP002207">
    <property type="protein sequence ID" value="ADP34421.1"/>
    <property type="molecule type" value="Genomic_DNA"/>
</dbReference>
<accession>A0ABM5M2Y8</accession>
<dbReference type="Pfam" id="PF02447">
    <property type="entry name" value="GntP_permease"/>
    <property type="match status" value="1"/>
</dbReference>
<keyword evidence="1" id="KW-0812">Transmembrane</keyword>
<feature type="transmembrane region" description="Helical" evidence="1">
    <location>
        <begin position="7"/>
        <end position="37"/>
    </location>
</feature>
<feature type="transmembrane region" description="Helical" evidence="1">
    <location>
        <begin position="249"/>
        <end position="269"/>
    </location>
</feature>
<protein>
    <submittedName>
        <fullName evidence="2">YxjC</fullName>
    </submittedName>
</protein>
<reference evidence="2 3" key="1">
    <citation type="journal article" date="2011" name="Front. Microbiol.">
        <title>Genomic signatures of strain selection and enhancement in Bacillus atrophaeus var. globigii, a historical biowarfare simulant.</title>
        <authorList>
            <person name="Gibbons H.S."/>
            <person name="Broomall S.M."/>
            <person name="McNew L.A."/>
            <person name="Daligault H."/>
            <person name="Chapman C."/>
            <person name="Bruce D."/>
            <person name="Karavis M."/>
            <person name="Krepps M."/>
            <person name="McGregor P.A."/>
            <person name="Hong C."/>
            <person name="Park K.H."/>
            <person name="Akmal A."/>
            <person name="Feldman A."/>
            <person name="Lin J.S."/>
            <person name="Chang W.E."/>
            <person name="Higgs B.W."/>
            <person name="Demirev P."/>
            <person name="Lindquist J."/>
            <person name="Liem A."/>
            <person name="Fochler E."/>
            <person name="Read T.D."/>
            <person name="Tapia R."/>
            <person name="Johnson S."/>
            <person name="Bishop-Lilly K.A."/>
            <person name="Detter C."/>
            <person name="Han C."/>
            <person name="Sozhamannan S."/>
            <person name="Rosenzweig C.N."/>
            <person name="Skowronski E.W."/>
        </authorList>
    </citation>
    <scope>NUCLEOTIDE SEQUENCE [LARGE SCALE GENOMIC DNA]</scope>
    <source>
        <strain evidence="2 3">1942</strain>
    </source>
</reference>
<dbReference type="RefSeq" id="WP_013390698.1">
    <property type="nucleotide sequence ID" value="NC_014639.1"/>
</dbReference>
<gene>
    <name evidence="2" type="ordered locus">BATR1942_17520</name>
</gene>
<dbReference type="InterPro" id="IPR003474">
    <property type="entry name" value="Glcn_transporter"/>
</dbReference>
<dbReference type="PANTHER" id="PTHR30354">
    <property type="entry name" value="GNT FAMILY GLUCONATE TRANSPORTER"/>
    <property type="match status" value="1"/>
</dbReference>
<feature type="transmembrane region" description="Helical" evidence="1">
    <location>
        <begin position="457"/>
        <end position="477"/>
    </location>
</feature>
<keyword evidence="3" id="KW-1185">Reference proteome</keyword>
<proteinExistence type="predicted"/>
<evidence type="ECO:0000256" key="1">
    <source>
        <dbReference type="SAM" id="Phobius"/>
    </source>
</evidence>
<name>A0ABM5M2Y8_BACA1</name>
<sequence length="481" mass="51514">MDIIIILLALGLLMFVAYRGFSVILFAPICALFAVLLTDPSFVLPFFSNIFMEKMVGFIKLYFPVFLLGAIFGKVVEMSGLAESIAKTIVRLVGAKRAILAIVLMGAILTYSGVSLFVVVFAVYPFAKNLFKEADIPKRLIPGTIALGAFTFTMDALPGTPQIQNVIPTTFFKTDIYAAPWLGLIGAAFVLAAGMLYLESRRKKAEKTGEGYAGFQSEISAAKETSDLAAEKNTPALSPKTETCITRQVLAFVPLILVGVMNKCFTMWFPQWYPNGFDFASIGLEAFGKIELSSVVAIWSVELALLIGIITTILFDWKKVLVNLKEGLNEGIGGALLASMNTGAEYGFGGIIAALPGFKMVSNGISQTFTDPLVNGAVTTTTLAGITGSASGGMGIALSSMSEKYVEAINIFHIPPEVMHRVISMASGGMDTLPHNGAVITLLAVTGLTHRQSYKDIFAITIIKTIAVFVIIAIYSLTGLV</sequence>
<dbReference type="PANTHER" id="PTHR30354:SF7">
    <property type="entry name" value="BLL7963 PROTEIN"/>
    <property type="match status" value="1"/>
</dbReference>
<evidence type="ECO:0000313" key="3">
    <source>
        <dbReference type="Proteomes" id="UP000006867"/>
    </source>
</evidence>
<feature type="transmembrane region" description="Helical" evidence="1">
    <location>
        <begin position="57"/>
        <end position="77"/>
    </location>
</feature>